<sequence length="192" mass="20875">MNPAVSNIALMLIGMQVAKKLDFEDSNVLFYTRAFYIGCQLATFLTYMFIKFKIDQKNDLTTLKYVEPANAMSGTEARAVVTTVKEYDLQQVNQLIKGIFTGLAMMGFMHLYMGYTNPLILQSVSGLKGALESNMAKIHLYGKEANGDLKRPFKSAPGLMEMLTGGATSGVQSDKASVESAEVSGSGGVKLD</sequence>
<dbReference type="AlphaFoldDB" id="A0AAI9WZZ5"/>
<evidence type="ECO:0000256" key="1">
    <source>
        <dbReference type="SAM" id="MobiDB-lite"/>
    </source>
</evidence>
<dbReference type="RefSeq" id="XP_049182637.1">
    <property type="nucleotide sequence ID" value="XM_049322990.1"/>
</dbReference>
<evidence type="ECO:0000313" key="3">
    <source>
        <dbReference type="EMBL" id="KAI3406892.1"/>
    </source>
</evidence>
<dbReference type="GO" id="GO:0005783">
    <property type="term" value="C:endoplasmic reticulum"/>
    <property type="evidence" value="ECO:0007669"/>
    <property type="project" value="InterPro"/>
</dbReference>
<protein>
    <submittedName>
        <fullName evidence="3">PHO88</fullName>
    </submittedName>
</protein>
<dbReference type="InterPro" id="IPR012098">
    <property type="entry name" value="SND3_fun"/>
</dbReference>
<dbReference type="EMBL" id="JAHUZD010000019">
    <property type="protein sequence ID" value="KAI3406892.1"/>
    <property type="molecule type" value="Genomic_DNA"/>
</dbReference>
<keyword evidence="2" id="KW-0812">Transmembrane</keyword>
<dbReference type="GeneID" id="73377801"/>
<dbReference type="Proteomes" id="UP001202479">
    <property type="component" value="Unassembled WGS sequence"/>
</dbReference>
<dbReference type="GO" id="GO:0045047">
    <property type="term" value="P:protein targeting to ER"/>
    <property type="evidence" value="ECO:0007669"/>
    <property type="project" value="InterPro"/>
</dbReference>
<feature type="region of interest" description="Disordered" evidence="1">
    <location>
        <begin position="166"/>
        <end position="192"/>
    </location>
</feature>
<accession>A0AAI9WZZ5</accession>
<dbReference type="GO" id="GO:0005739">
    <property type="term" value="C:mitochondrion"/>
    <property type="evidence" value="ECO:0007669"/>
    <property type="project" value="TreeGrafter"/>
</dbReference>
<keyword evidence="2" id="KW-0472">Membrane</keyword>
<name>A0AAI9WZZ5_9ASCO</name>
<gene>
    <name evidence="3" type="ORF">KGF56_000184</name>
</gene>
<dbReference type="PIRSF" id="PIRSF008756">
    <property type="entry name" value="P_tr_PHO88"/>
    <property type="match status" value="1"/>
</dbReference>
<organism evidence="3 4">
    <name type="scientific">Candida oxycetoniae</name>
    <dbReference type="NCBI Taxonomy" id="497107"/>
    <lineage>
        <taxon>Eukaryota</taxon>
        <taxon>Fungi</taxon>
        <taxon>Dikarya</taxon>
        <taxon>Ascomycota</taxon>
        <taxon>Saccharomycotina</taxon>
        <taxon>Pichiomycetes</taxon>
        <taxon>Debaryomycetaceae</taxon>
        <taxon>Candida/Lodderomyces clade</taxon>
        <taxon>Candida</taxon>
    </lineage>
</organism>
<evidence type="ECO:0000256" key="2">
    <source>
        <dbReference type="SAM" id="Phobius"/>
    </source>
</evidence>
<feature type="transmembrane region" description="Helical" evidence="2">
    <location>
        <begin position="95"/>
        <end position="115"/>
    </location>
</feature>
<keyword evidence="4" id="KW-1185">Reference proteome</keyword>
<keyword evidence="2" id="KW-1133">Transmembrane helix</keyword>
<evidence type="ECO:0000313" key="4">
    <source>
        <dbReference type="Proteomes" id="UP001202479"/>
    </source>
</evidence>
<dbReference type="PANTHER" id="PTHR28112:SF1">
    <property type="entry name" value="SRP-INDEPENDENT TARGETING PROTEIN 3"/>
    <property type="match status" value="1"/>
</dbReference>
<reference evidence="3" key="1">
    <citation type="journal article" date="2022" name="DNA Res.">
        <title>Genome analysis of five recently described species of the CUG-Ser clade uncovers Candida theae as a new hybrid lineage with pathogenic potential in the Candida parapsilosis species complex.</title>
        <authorList>
            <person name="Mixao V."/>
            <person name="Del Olmo V."/>
            <person name="Hegedusova E."/>
            <person name="Saus E."/>
            <person name="Pryszcz L."/>
            <person name="Cillingova A."/>
            <person name="Nosek J."/>
            <person name="Gabaldon T."/>
        </authorList>
    </citation>
    <scope>NUCLEOTIDE SEQUENCE</scope>
    <source>
        <strain evidence="3">CBS 10844</strain>
    </source>
</reference>
<feature type="transmembrane region" description="Helical" evidence="2">
    <location>
        <begin position="30"/>
        <end position="50"/>
    </location>
</feature>
<dbReference type="Pfam" id="PF10032">
    <property type="entry name" value="Pho88"/>
    <property type="match status" value="1"/>
</dbReference>
<dbReference type="PANTHER" id="PTHR28112">
    <property type="entry name" value="SRP-INDEPENDENT TARGETING PROTEIN 3"/>
    <property type="match status" value="1"/>
</dbReference>
<proteinExistence type="predicted"/>
<comment type="caution">
    <text evidence="3">The sequence shown here is derived from an EMBL/GenBank/DDBJ whole genome shotgun (WGS) entry which is preliminary data.</text>
</comment>